<dbReference type="EMBL" id="JABWDU010000001">
    <property type="protein sequence ID" value="NVD37489.1"/>
    <property type="molecule type" value="Genomic_DNA"/>
</dbReference>
<protein>
    <recommendedName>
        <fullName evidence="1">DUF2268 domain-containing protein</fullName>
    </recommendedName>
</protein>
<dbReference type="Pfam" id="PF10026">
    <property type="entry name" value="DUF2268"/>
    <property type="match status" value="1"/>
</dbReference>
<dbReference type="RefSeq" id="WP_176351290.1">
    <property type="nucleotide sequence ID" value="NZ_JABWDU010000001.1"/>
</dbReference>
<evidence type="ECO:0000259" key="1">
    <source>
        <dbReference type="Pfam" id="PF10026"/>
    </source>
</evidence>
<accession>A0A7Y6Q1T5</accession>
<evidence type="ECO:0000313" key="2">
    <source>
        <dbReference type="EMBL" id="NVD37489.1"/>
    </source>
</evidence>
<keyword evidence="3" id="KW-1185">Reference proteome</keyword>
<sequence>MLDLRLHFLEADGSLAPWRETILTDVQMTAERIGGSVSASDRSAPVDVLIERRPGETIPELGLSGACYRRGLVTVTLDPDNPNFEASLAKGALRKTLTHELHHSFRHASCGYGFRLGEVLVTEGLADAFDAEINGGDGNPWNHAVPAQDWLRLIERAELELWADGYNHSAWFFGWNGHGDPLPRWAGYSIGYHLVRAYLAANPDARPSQMTGTPAPEVIGRAWAHLKAGKSLTV</sequence>
<proteinExistence type="predicted"/>
<feature type="domain" description="DUF2268" evidence="1">
    <location>
        <begin position="49"/>
        <end position="219"/>
    </location>
</feature>
<gene>
    <name evidence="2" type="ORF">HT585_01370</name>
</gene>
<name>A0A7Y6Q1T5_9HYPH</name>
<organism evidence="2 3">
    <name type="scientific">Ensifer oleiphilus</name>
    <dbReference type="NCBI Taxonomy" id="2742698"/>
    <lineage>
        <taxon>Bacteria</taxon>
        <taxon>Pseudomonadati</taxon>
        <taxon>Pseudomonadota</taxon>
        <taxon>Alphaproteobacteria</taxon>
        <taxon>Hyphomicrobiales</taxon>
        <taxon>Rhizobiaceae</taxon>
        <taxon>Sinorhizobium/Ensifer group</taxon>
        <taxon>Ensifer</taxon>
    </lineage>
</organism>
<dbReference type="InterPro" id="IPR018728">
    <property type="entry name" value="DUF2268"/>
</dbReference>
<reference evidence="2 3" key="1">
    <citation type="submission" date="2020-06" db="EMBL/GenBank/DDBJ databases">
        <authorList>
            <person name="Grouzdev D.S."/>
        </authorList>
    </citation>
    <scope>NUCLEOTIDE SEQUENCE [LARGE SCALE GENOMIC DNA]</scope>
    <source>
        <strain evidence="2 3">HO-A22</strain>
    </source>
</reference>
<dbReference type="Proteomes" id="UP000520198">
    <property type="component" value="Unassembled WGS sequence"/>
</dbReference>
<comment type="caution">
    <text evidence="2">The sequence shown here is derived from an EMBL/GenBank/DDBJ whole genome shotgun (WGS) entry which is preliminary data.</text>
</comment>
<dbReference type="AlphaFoldDB" id="A0A7Y6Q1T5"/>
<evidence type="ECO:0000313" key="3">
    <source>
        <dbReference type="Proteomes" id="UP000520198"/>
    </source>
</evidence>